<dbReference type="EMBL" id="JASCIQ010000017">
    <property type="protein sequence ID" value="MDI3405613.1"/>
    <property type="molecule type" value="Genomic_DNA"/>
</dbReference>
<gene>
    <name evidence="2" type="ORF">QIS96_17520</name>
</gene>
<name>A0ABT6SBP7_9ACTN</name>
<proteinExistence type="predicted"/>
<evidence type="ECO:0000259" key="1">
    <source>
        <dbReference type="PROSITE" id="PS51747"/>
    </source>
</evidence>
<keyword evidence="3" id="KW-1185">Reference proteome</keyword>
<dbReference type="RefSeq" id="WP_282543629.1">
    <property type="nucleotide sequence ID" value="NZ_JASCIQ010000017.1"/>
</dbReference>
<sequence length="94" mass="10095">MEDATLYTTFEPCPMCLGACLVYRLGRVVVGGTRLPDDRPWGAYDPAGFAAAVATSGPRLDVATGPFADECRDLRQRSIDAGNVPTPTNEQHQP</sequence>
<evidence type="ECO:0000313" key="2">
    <source>
        <dbReference type="EMBL" id="MDI3405613.1"/>
    </source>
</evidence>
<dbReference type="InterPro" id="IPR016193">
    <property type="entry name" value="Cytidine_deaminase-like"/>
</dbReference>
<dbReference type="Gene3D" id="3.40.140.10">
    <property type="entry name" value="Cytidine Deaminase, domain 2"/>
    <property type="match status" value="1"/>
</dbReference>
<protein>
    <submittedName>
        <fullName evidence="2">Deaminase</fullName>
    </submittedName>
</protein>
<dbReference type="SUPFAM" id="SSF53927">
    <property type="entry name" value="Cytidine deaminase-like"/>
    <property type="match status" value="1"/>
</dbReference>
<dbReference type="InterPro" id="IPR002125">
    <property type="entry name" value="CMP_dCMP_dom"/>
</dbReference>
<organism evidence="2 3">
    <name type="scientific">Streptomyces cavernicola</name>
    <dbReference type="NCBI Taxonomy" id="3043613"/>
    <lineage>
        <taxon>Bacteria</taxon>
        <taxon>Bacillati</taxon>
        <taxon>Actinomycetota</taxon>
        <taxon>Actinomycetes</taxon>
        <taxon>Kitasatosporales</taxon>
        <taxon>Streptomycetaceae</taxon>
        <taxon>Streptomyces</taxon>
    </lineage>
</organism>
<evidence type="ECO:0000313" key="3">
    <source>
        <dbReference type="Proteomes" id="UP001223978"/>
    </source>
</evidence>
<reference evidence="2 3" key="1">
    <citation type="submission" date="2023-05" db="EMBL/GenBank/DDBJ databases">
        <title>Draft genome sequence of Streptomyces sp. B-S-A6 isolated from a cave soil in Thailand.</title>
        <authorList>
            <person name="Chamroensaksri N."/>
            <person name="Muangham S."/>
        </authorList>
    </citation>
    <scope>NUCLEOTIDE SEQUENCE [LARGE SCALE GENOMIC DNA]</scope>
    <source>
        <strain evidence="2 3">B-S-A6</strain>
    </source>
</reference>
<accession>A0ABT6SBP7</accession>
<feature type="domain" description="CMP/dCMP-type deaminase" evidence="1">
    <location>
        <begin position="1"/>
        <end position="52"/>
    </location>
</feature>
<dbReference type="Pfam" id="PF00383">
    <property type="entry name" value="dCMP_cyt_deam_1"/>
    <property type="match status" value="1"/>
</dbReference>
<dbReference type="PROSITE" id="PS51747">
    <property type="entry name" value="CYT_DCMP_DEAMINASES_2"/>
    <property type="match status" value="1"/>
</dbReference>
<comment type="caution">
    <text evidence="2">The sequence shown here is derived from an EMBL/GenBank/DDBJ whole genome shotgun (WGS) entry which is preliminary data.</text>
</comment>
<dbReference type="Proteomes" id="UP001223978">
    <property type="component" value="Unassembled WGS sequence"/>
</dbReference>